<dbReference type="InParanoid" id="Q75JJ2"/>
<dbReference type="KEGG" id="ddi:DDB_G0276091"/>
<dbReference type="InterPro" id="IPR027523">
    <property type="entry name" value="CLU_prot"/>
</dbReference>
<keyword evidence="4" id="KW-1185">Reference proteome</keyword>
<dbReference type="PANTHER" id="PTHR12601:SF11">
    <property type="entry name" value="CLU DOMAIN-CONTAINING PROTEIN"/>
    <property type="match status" value="1"/>
</dbReference>
<dbReference type="FunCoup" id="Q75JJ2">
    <property type="interactions" value="620"/>
</dbReference>
<dbReference type="RefSeq" id="XP_643282.1">
    <property type="nucleotide sequence ID" value="XM_638190.1"/>
</dbReference>
<dbReference type="PROSITE" id="PS51823">
    <property type="entry name" value="CLU"/>
    <property type="match status" value="1"/>
</dbReference>
<reference evidence="3 4" key="1">
    <citation type="journal article" date="2005" name="Nature">
        <title>The genome of the social amoeba Dictyostelium discoideum.</title>
        <authorList>
            <consortium name="The Dictyostelium discoideum Sequencing Consortium"/>
            <person name="Eichinger L."/>
            <person name="Pachebat J.A."/>
            <person name="Glockner G."/>
            <person name="Rajandream M.A."/>
            <person name="Sucgang R."/>
            <person name="Berriman M."/>
            <person name="Song J."/>
            <person name="Olsen R."/>
            <person name="Szafranski K."/>
            <person name="Xu Q."/>
            <person name="Tunggal B."/>
            <person name="Kummerfeld S."/>
            <person name="Madera M."/>
            <person name="Konfortov B.A."/>
            <person name="Rivero F."/>
            <person name="Bankier A.T."/>
            <person name="Lehmann R."/>
            <person name="Hamlin N."/>
            <person name="Davies R."/>
            <person name="Gaudet P."/>
            <person name="Fey P."/>
            <person name="Pilcher K."/>
            <person name="Chen G."/>
            <person name="Saunders D."/>
            <person name="Sodergren E."/>
            <person name="Davis P."/>
            <person name="Kerhornou A."/>
            <person name="Nie X."/>
            <person name="Hall N."/>
            <person name="Anjard C."/>
            <person name="Hemphill L."/>
            <person name="Bason N."/>
            <person name="Farbrother P."/>
            <person name="Desany B."/>
            <person name="Just E."/>
            <person name="Morio T."/>
            <person name="Rost R."/>
            <person name="Churcher C."/>
            <person name="Cooper J."/>
            <person name="Haydock S."/>
            <person name="van Driessche N."/>
            <person name="Cronin A."/>
            <person name="Goodhead I."/>
            <person name="Muzny D."/>
            <person name="Mourier T."/>
            <person name="Pain A."/>
            <person name="Lu M."/>
            <person name="Harper D."/>
            <person name="Lindsay R."/>
            <person name="Hauser H."/>
            <person name="James K."/>
            <person name="Quiles M."/>
            <person name="Madan Babu M."/>
            <person name="Saito T."/>
            <person name="Buchrieser C."/>
            <person name="Wardroper A."/>
            <person name="Felder M."/>
            <person name="Thangavelu M."/>
            <person name="Johnson D."/>
            <person name="Knights A."/>
            <person name="Loulseged H."/>
            <person name="Mungall K."/>
            <person name="Oliver K."/>
            <person name="Price C."/>
            <person name="Quail M.A."/>
            <person name="Urushihara H."/>
            <person name="Hernandez J."/>
            <person name="Rabbinowitsch E."/>
            <person name="Steffen D."/>
            <person name="Sanders M."/>
            <person name="Ma J."/>
            <person name="Kohara Y."/>
            <person name="Sharp S."/>
            <person name="Simmonds M."/>
            <person name="Spiegler S."/>
            <person name="Tivey A."/>
            <person name="Sugano S."/>
            <person name="White B."/>
            <person name="Walker D."/>
            <person name="Woodward J."/>
            <person name="Winckler T."/>
            <person name="Tanaka Y."/>
            <person name="Shaulsky G."/>
            <person name="Schleicher M."/>
            <person name="Weinstock G."/>
            <person name="Rosenthal A."/>
            <person name="Cox E.C."/>
            <person name="Chisholm R.L."/>
            <person name="Gibbs R."/>
            <person name="Loomis W.F."/>
            <person name="Platzer M."/>
            <person name="Kay R.R."/>
            <person name="Williams J."/>
            <person name="Dear P.H."/>
            <person name="Noegel A.A."/>
            <person name="Barrell B."/>
            <person name="Kuspa A."/>
        </authorList>
    </citation>
    <scope>NUCLEOTIDE SEQUENCE [LARGE SCALE GENOMIC DNA]</scope>
    <source>
        <strain evidence="3 4">AX4</strain>
    </source>
</reference>
<dbReference type="SUPFAM" id="SSF52047">
    <property type="entry name" value="RNI-like"/>
    <property type="match status" value="1"/>
</dbReference>
<feature type="compositionally biased region" description="Polar residues" evidence="1">
    <location>
        <begin position="158"/>
        <end position="174"/>
    </location>
</feature>
<feature type="compositionally biased region" description="Low complexity" evidence="1">
    <location>
        <begin position="214"/>
        <end position="236"/>
    </location>
</feature>
<evidence type="ECO:0000259" key="2">
    <source>
        <dbReference type="PROSITE" id="PS51823"/>
    </source>
</evidence>
<dbReference type="Pfam" id="PF13236">
    <property type="entry name" value="CLU"/>
    <property type="match status" value="1"/>
</dbReference>
<dbReference type="Pfam" id="PF12807">
    <property type="entry name" value="eIF3_p135"/>
    <property type="match status" value="1"/>
</dbReference>
<dbReference type="eggNOG" id="KOG1839">
    <property type="taxonomic scope" value="Eukaryota"/>
</dbReference>
<feature type="domain" description="Clu" evidence="2">
    <location>
        <begin position="278"/>
        <end position="520"/>
    </location>
</feature>
<name>Q75JJ2_DICDI</name>
<dbReference type="GO" id="GO:0003729">
    <property type="term" value="F:mRNA binding"/>
    <property type="evidence" value="ECO:0000318"/>
    <property type="project" value="GO_Central"/>
</dbReference>
<feature type="compositionally biased region" description="Polar residues" evidence="1">
    <location>
        <begin position="41"/>
        <end position="62"/>
    </location>
</feature>
<protein>
    <recommendedName>
        <fullName evidence="2">Clu domain-containing protein</fullName>
    </recommendedName>
</protein>
<feature type="region of interest" description="Disordered" evidence="1">
    <location>
        <begin position="38"/>
        <end position="135"/>
    </location>
</feature>
<dbReference type="PANTHER" id="PTHR12601">
    <property type="entry name" value="EUKARYOTIC TRANSLATION INITIATION FACTOR 3 SUBUNIT EIF-3"/>
    <property type="match status" value="1"/>
</dbReference>
<dbReference type="STRING" id="44689.Q75JJ2"/>
<sequence length="1445" mass="163827">MGYDYNEVFSYLGEKENALSQRLLRLKVSPDILRQKYDNVQPITQQQQPNNRYDNASPNIVQSSSSSSSSRYDNFNKDDIKSESVSSSSSLTTQSNNRYDNASPTISDSFSSNKARYDNTSNSTQDFSSSESNFYSYKGSDQSESIYGICNVQDSQSSDPYSIYGSKTTNSGGNEDNHDIDLKKPYFMHDISENDLLVLESLVRYNKVLELPKNENNNNISDISTTLSSSSSSSPSGQRLQVLQSGYLDDNIKSNPYSSYSHPKFLTNDNLNVSNASSSFSSGSSGSSITGKKMDNIALYYWSSEFQRLLEMDDCLEKFERLSSLEHDFVYAAESYGRIIISENFLANELKTIKPVSVGGIAGGEKYIVQGILFKFALENEAFGLYGNDENAMKTAAHELNGCASFLNCGVKGLHVPLMAFIDYRGFRLMAMSLLPISKKSLIYGSCDAGQTVHTSNNIFNNLFLNASKVINLKQHFVEDISGDIKSISGPIDIEGHLGGDNRFYLLDFARLSPPEPPKHRGSYLYKLLRLELVRKYQKPLCSDAFSPMSTIDSNKHNVEVQEAYDDLMNNIIPKFSKDIQTRDEIGLKTNFLQDLLSNISDKITDVSKLLHAEGINIRYIGEVASHCTSIGYKRFFTIEAIVRTLKSLARELLRREMRNIHLPSDYPYRSLLLKFLNLLFDEYKDKTEYIWNKIILEKMEKKFQNIFNNVNTEKEEPELNENSPKLPVTPQEIIKNLLTTLPTREMILKKFCKSIGLVISKIAISQFNNSDSFVFVDTDIKEIKTLSTRLNVIDYADGMSLYYKSMASGLSDTSKHRLLTISRERLEQSILTMNNNFQIVIQLAKVLTLLAKTSQDYTKKQLYYVLANKKLSTFDTIGVVQSQVLLLKICRVKTILSHLKFEGFILPKEIEEIEIVLNEIIEQSPDKAYPSYLLAKFFDHLYKYNSKFDYSKVLTAYNNIFKIDPNYQKAHIGISLFLLVTQGSNKNFSKEKVSEHITKAFSISKNIESIIDKIKPLIDFSPWIFFETSRTVPKLRSIVKNSLEEKYSIKKEKFTIPLNIQFEVEDLDYFENINVEKIYFDEHINSNSIEVFSKIKPDIQSFISRKLKINDCSKLKSLSNLSNITYLNFGNNQNGINEWVLSDLITPKLRKLKLYEIPTLTDLIVKLIASTCKDLEVLDLGGCSGILGEDFNELYKGCPSVVKLALPPFVDNLIVSESISKLRLIKLDLMKCSKLTFQSYSKLLDSSKTLLKIRSPSGIPFFFIEPQNLTSRHEKVNSFEPALRYSIGGMELFNIKIGGAPQGGKTFELFFNNKHPLVKFRDPPNPSFNFFKAMHAVNIKSHSTQLNIHKNFGTSWTSVESSHPISINTSICNFKVEYQGNSYQFLLDTSGFNGSTFSNEVSISNNKIAFISNKKTNGSHVEIEIKFKTTILPIWIAITSGGLK</sequence>
<dbReference type="PaxDb" id="44689-DDB0169492"/>
<evidence type="ECO:0000256" key="1">
    <source>
        <dbReference type="SAM" id="MobiDB-lite"/>
    </source>
</evidence>
<proteinExistence type="predicted"/>
<feature type="region of interest" description="Disordered" evidence="1">
    <location>
        <begin position="158"/>
        <end position="177"/>
    </location>
</feature>
<dbReference type="AlphaFoldDB" id="Q75JJ2"/>
<dbReference type="InterPro" id="IPR025697">
    <property type="entry name" value="CLU_dom"/>
</dbReference>
<dbReference type="GO" id="GO:0048312">
    <property type="term" value="P:intracellular distribution of mitochondria"/>
    <property type="evidence" value="ECO:0000318"/>
    <property type="project" value="GO_Central"/>
</dbReference>
<evidence type="ECO:0000313" key="4">
    <source>
        <dbReference type="Proteomes" id="UP000002195"/>
    </source>
</evidence>
<dbReference type="GO" id="GO:0005737">
    <property type="term" value="C:cytoplasm"/>
    <property type="evidence" value="ECO:0000318"/>
    <property type="project" value="GO_Central"/>
</dbReference>
<dbReference type="GeneID" id="8620325"/>
<dbReference type="OMA" id="HAEGINI"/>
<feature type="region of interest" description="Disordered" evidence="1">
    <location>
        <begin position="214"/>
        <end position="239"/>
    </location>
</feature>
<accession>Q552H8</accession>
<accession>Q75JJ2</accession>
<comment type="caution">
    <text evidence="3">The sequence shown here is derived from an EMBL/GenBank/DDBJ whole genome shotgun (WGS) entry which is preliminary data.</text>
</comment>
<organism evidence="3 4">
    <name type="scientific">Dictyostelium discoideum</name>
    <name type="common">Social amoeba</name>
    <dbReference type="NCBI Taxonomy" id="44689"/>
    <lineage>
        <taxon>Eukaryota</taxon>
        <taxon>Amoebozoa</taxon>
        <taxon>Evosea</taxon>
        <taxon>Eumycetozoa</taxon>
        <taxon>Dictyostelia</taxon>
        <taxon>Dictyosteliales</taxon>
        <taxon>Dictyosteliaceae</taxon>
        <taxon>Dictyostelium</taxon>
    </lineage>
</organism>
<dbReference type="VEuPathDB" id="AmoebaDB:DDB_G0276091"/>
<dbReference type="Gene3D" id="3.80.10.10">
    <property type="entry name" value="Ribonuclease Inhibitor"/>
    <property type="match status" value="1"/>
</dbReference>
<dbReference type="HOGENOM" id="CLU_251650_0_0_1"/>
<gene>
    <name evidence="3" type="ORF">DDB_G0276091</name>
</gene>
<dbReference type="dictyBase" id="DDB_G0276091">
    <property type="gene designation" value="cldB"/>
</dbReference>
<evidence type="ECO:0000313" key="3">
    <source>
        <dbReference type="EMBL" id="EAL69345.1"/>
    </source>
</evidence>
<dbReference type="InterPro" id="IPR032675">
    <property type="entry name" value="LRR_dom_sf"/>
</dbReference>
<dbReference type="EMBL" id="AAFI02000014">
    <property type="protein sequence ID" value="EAL69345.1"/>
    <property type="molecule type" value="Genomic_DNA"/>
</dbReference>
<dbReference type="Proteomes" id="UP000002195">
    <property type="component" value="Unassembled WGS sequence"/>
</dbReference>
<dbReference type="InterPro" id="IPR033646">
    <property type="entry name" value="CLU-central"/>
</dbReference>
<feature type="compositionally biased region" description="Polar residues" evidence="1">
    <location>
        <begin position="91"/>
        <end position="135"/>
    </location>
</feature>